<feature type="compositionally biased region" description="Polar residues" evidence="1">
    <location>
        <begin position="560"/>
        <end position="569"/>
    </location>
</feature>
<feature type="compositionally biased region" description="Low complexity" evidence="1">
    <location>
        <begin position="610"/>
        <end position="623"/>
    </location>
</feature>
<gene>
    <name evidence="2" type="ORF">PHLCEN_2v13512</name>
</gene>
<dbReference type="Proteomes" id="UP000186601">
    <property type="component" value="Unassembled WGS sequence"/>
</dbReference>
<feature type="compositionally biased region" description="Low complexity" evidence="1">
    <location>
        <begin position="683"/>
        <end position="705"/>
    </location>
</feature>
<dbReference type="OrthoDB" id="3262497at2759"/>
<feature type="compositionally biased region" description="Polar residues" evidence="1">
    <location>
        <begin position="914"/>
        <end position="923"/>
    </location>
</feature>
<dbReference type="STRING" id="98765.A0A2R6NE14"/>
<feature type="compositionally biased region" description="Pro residues" evidence="1">
    <location>
        <begin position="539"/>
        <end position="558"/>
    </location>
</feature>
<feature type="compositionally biased region" description="Low complexity" evidence="1">
    <location>
        <begin position="142"/>
        <end position="151"/>
    </location>
</feature>
<feature type="compositionally biased region" description="Low complexity" evidence="1">
    <location>
        <begin position="785"/>
        <end position="799"/>
    </location>
</feature>
<proteinExistence type="predicted"/>
<name>A0A2R6NE14_9APHY</name>
<organism evidence="2 3">
    <name type="scientific">Hermanssonia centrifuga</name>
    <dbReference type="NCBI Taxonomy" id="98765"/>
    <lineage>
        <taxon>Eukaryota</taxon>
        <taxon>Fungi</taxon>
        <taxon>Dikarya</taxon>
        <taxon>Basidiomycota</taxon>
        <taxon>Agaricomycotina</taxon>
        <taxon>Agaricomycetes</taxon>
        <taxon>Polyporales</taxon>
        <taxon>Meruliaceae</taxon>
        <taxon>Hermanssonia</taxon>
    </lineage>
</organism>
<feature type="region of interest" description="Disordered" evidence="1">
    <location>
        <begin position="364"/>
        <end position="585"/>
    </location>
</feature>
<feature type="region of interest" description="Disordered" evidence="1">
    <location>
        <begin position="53"/>
        <end position="204"/>
    </location>
</feature>
<sequence length="1126" mass="118980">MDELYNNAWGEPPKDPPRPASESSATVQTTWTSPKLSLALHNDEADLAAPSWSTGAEIKWDEPSDSHGFAWSSTEPDLAWGASTYHDIPLGVTPDTLTVDKQLHDEEGELDTTDESTAVSVNPTSSRPSSPHLESYPTTTQSRSESSGSPSPDEDEFGTFETPTEEQSNSFPSAISPEIEADDWESPWIAQAEGSEETAGPADEWEIARKRKERLDRKVPPEVLSSILIQCTEYCQEVWPDSKEETPGQALDWTNGLESIEGLEVLVKSIVPDLTLEPPVQFSKTSTAKNLGTAVRLTKNLQLSKTSPLSYYLAARGSTAWETALKERKIVVEEDVVPIGWRILEKQSTTKELDTVKSTKSTGGLFSFWGRRQSKTMSPSPSSDSPAERSPSPAMGSPTAVSGDVGVSSVRPSQDSIRSLSGTQTGEKPSVSLVTIPPLQEPSISSTNPSSPASYSEAPDPHTDRPGTPPSQAPSGVSRFFSRFSRRQSGLSTSSSRGSFALSSDDLEFLSDIVPSAHDDNDDDGEAQLKGLSNILKPEPLPPVLPPPPTLLPPPAPLPSRTQGTTTRKITPPLGDTTLIPTFSTSSTPAFASQVQGEKSDDLFGLFEASSPGSPVSHVSPLVASFPPHSGVSTLQPATSSSLSNSSAETASPPLSKSTLMPSVRSVTQPGLLPPPPSSRSHTPVTLTRPSSSTTRSASEAGTSSQRARSPPLRPKIPLSFTVPSPSSSSSSPPPTASSVLSTQSEVPLGELYPGAVVRGSTSQASTPVSRSSSPFLLPRPPSNLPFSSVMSSSSTTRPAPSPPLIAPPPAPSHPTAPSSSKSLIADDDFDDFDDFADFQSSDVISGPSLPASQPTLSSNAFSLQPPPRLQAAALRALAPIAPPSFPVTSPSSMHLPATPQARSVDPFSEDISFMSSPASANITSGSSRTSGLNSSFPSNRALLTPQKDRSFDFGEMADSLSALRTPSPPRPPTKSPRPLQPSSSPPREKKVNATQHQHTLSLMERAAARPGQWPAPPSPLPEAISFPVLGHAPKQSIDFMNDDDSFGTFQSEGMLPSASSPTLLKPATISLPPSFPFTKSLHPAPSMVHSMTTSKDSGASQVRGSINAPKGVGLSAQDLSFFEGL</sequence>
<feature type="compositionally biased region" description="Low complexity" evidence="1">
    <location>
        <begin position="638"/>
        <end position="652"/>
    </location>
</feature>
<evidence type="ECO:0000313" key="3">
    <source>
        <dbReference type="Proteomes" id="UP000186601"/>
    </source>
</evidence>
<feature type="compositionally biased region" description="Low complexity" evidence="1">
    <location>
        <begin position="924"/>
        <end position="936"/>
    </location>
</feature>
<dbReference type="AlphaFoldDB" id="A0A2R6NE14"/>
<feature type="compositionally biased region" description="Polar residues" evidence="1">
    <location>
        <begin position="115"/>
        <end position="129"/>
    </location>
</feature>
<reference evidence="2 3" key="1">
    <citation type="submission" date="2018-02" db="EMBL/GenBank/DDBJ databases">
        <title>Genome sequence of the basidiomycete white-rot fungus Phlebia centrifuga.</title>
        <authorList>
            <person name="Granchi Z."/>
            <person name="Peng M."/>
            <person name="de Vries R.P."/>
            <person name="Hilden K."/>
            <person name="Makela M.R."/>
            <person name="Grigoriev I."/>
            <person name="Riley R."/>
        </authorList>
    </citation>
    <scope>NUCLEOTIDE SEQUENCE [LARGE SCALE GENOMIC DNA]</scope>
    <source>
        <strain evidence="2 3">FBCC195</strain>
    </source>
</reference>
<dbReference type="EMBL" id="MLYV02001346">
    <property type="protein sequence ID" value="PSR70603.1"/>
    <property type="molecule type" value="Genomic_DNA"/>
</dbReference>
<feature type="compositionally biased region" description="Polar residues" evidence="1">
    <location>
        <begin position="851"/>
        <end position="863"/>
    </location>
</feature>
<feature type="compositionally biased region" description="Polar residues" evidence="1">
    <location>
        <begin position="653"/>
        <end position="669"/>
    </location>
</feature>
<keyword evidence="3" id="KW-1185">Reference proteome</keyword>
<feature type="region of interest" description="Disordered" evidence="1">
    <location>
        <begin position="909"/>
        <end position="998"/>
    </location>
</feature>
<feature type="compositionally biased region" description="Polar residues" evidence="1">
    <location>
        <begin position="760"/>
        <end position="769"/>
    </location>
</feature>
<feature type="compositionally biased region" description="Low complexity" evidence="1">
    <location>
        <begin position="375"/>
        <end position="393"/>
    </location>
</feature>
<feature type="region of interest" description="Disordered" evidence="1">
    <location>
        <begin position="1"/>
        <end position="31"/>
    </location>
</feature>
<feature type="compositionally biased region" description="Polar residues" evidence="1">
    <location>
        <begin position="161"/>
        <end position="173"/>
    </location>
</feature>
<evidence type="ECO:0000313" key="2">
    <source>
        <dbReference type="EMBL" id="PSR70603.1"/>
    </source>
</evidence>
<feature type="compositionally biased region" description="Polar residues" evidence="1">
    <location>
        <begin position="410"/>
        <end position="427"/>
    </location>
</feature>
<feature type="compositionally biased region" description="Low complexity" evidence="1">
    <location>
        <begin position="478"/>
        <end position="504"/>
    </location>
</feature>
<feature type="compositionally biased region" description="Polar residues" evidence="1">
    <location>
        <begin position="21"/>
        <end position="31"/>
    </location>
</feature>
<feature type="compositionally biased region" description="Pro residues" evidence="1">
    <location>
        <begin position="967"/>
        <end position="980"/>
    </location>
</feature>
<protein>
    <submittedName>
        <fullName evidence="2">Uncharacterized protein</fullName>
    </submittedName>
</protein>
<feature type="compositionally biased region" description="Low complexity" evidence="1">
    <location>
        <begin position="718"/>
        <end position="742"/>
    </location>
</feature>
<feature type="compositionally biased region" description="Acidic residues" evidence="1">
    <location>
        <begin position="826"/>
        <end position="837"/>
    </location>
</feature>
<accession>A0A2R6NE14</accession>
<feature type="region of interest" description="Disordered" evidence="1">
    <location>
        <begin position="606"/>
        <end position="865"/>
    </location>
</feature>
<comment type="caution">
    <text evidence="2">The sequence shown here is derived from an EMBL/GenBank/DDBJ whole genome shotgun (WGS) entry which is preliminary data.</text>
</comment>
<feature type="compositionally biased region" description="Low complexity" evidence="1">
    <location>
        <begin position="442"/>
        <end position="456"/>
    </location>
</feature>
<evidence type="ECO:0000256" key="1">
    <source>
        <dbReference type="SAM" id="MobiDB-lite"/>
    </source>
</evidence>
<feature type="compositionally biased region" description="Pro residues" evidence="1">
    <location>
        <begin position="800"/>
        <end position="815"/>
    </location>
</feature>